<organism evidence="4 5">
    <name type="scientific">Candidatus Opimibacter skivensis</name>
    <dbReference type="NCBI Taxonomy" id="2982028"/>
    <lineage>
        <taxon>Bacteria</taxon>
        <taxon>Pseudomonadati</taxon>
        <taxon>Bacteroidota</taxon>
        <taxon>Saprospiria</taxon>
        <taxon>Saprospirales</taxon>
        <taxon>Saprospiraceae</taxon>
        <taxon>Candidatus Opimibacter</taxon>
    </lineage>
</organism>
<protein>
    <submittedName>
        <fullName evidence="4">DUF3494 domain-containing protein</fullName>
    </submittedName>
</protein>
<feature type="signal peptide" evidence="3">
    <location>
        <begin position="1"/>
        <end position="22"/>
    </location>
</feature>
<gene>
    <name evidence="4" type="ORF">IPP15_15265</name>
</gene>
<dbReference type="EMBL" id="JADKGY010000024">
    <property type="protein sequence ID" value="MBK9983712.1"/>
    <property type="molecule type" value="Genomic_DNA"/>
</dbReference>
<evidence type="ECO:0000256" key="1">
    <source>
        <dbReference type="ARBA" id="ARBA00005445"/>
    </source>
</evidence>
<accession>A0A9D7XUG7</accession>
<proteinExistence type="inferred from homology"/>
<sequence>MNRLIILVLTASCLFLSAVAVAQVGIGTTTPDPSAVLDLVSTTRGFLMPRMTTAERNAILNPATGLMIYNQTNSEMQVNGGTPGVPAWFGMKGNLDSTSTTSVTDGVNIFSSSVIDTLIVGMTLSPAAGTYLVLFNGQYGLISDTAISTAQGVADLTAAYNSIMAIPATNTTHGAIFGNGETLVPGVYDLPAAASWAGTLTLDGGGDTNSVFIIRTGGALAAGAGTTVVLTNGAKANNIFWVSEGALSLAANTIMKGTMIAHNAAVAAAAGSNVVGRMFSTTGAISMGPGTIALPAGPSYINLGVLSTFIIFTSAGAISNTDPSMMTGDVGTHAGAIAGFGNLNGNIYYPGAPPPTNTSLATFSIYQNGMLVPFSSRTSDINTSEMALQALATVATGQTIDVRWRVDVGSVQLGNRVLSLVNANR</sequence>
<dbReference type="AlphaFoldDB" id="A0A9D7XUG7"/>
<comment type="caution">
    <text evidence="4">The sequence shown here is derived from an EMBL/GenBank/DDBJ whole genome shotgun (WGS) entry which is preliminary data.</text>
</comment>
<evidence type="ECO:0000313" key="5">
    <source>
        <dbReference type="Proteomes" id="UP000808337"/>
    </source>
</evidence>
<feature type="chain" id="PRO_5039546815" evidence="3">
    <location>
        <begin position="23"/>
        <end position="425"/>
    </location>
</feature>
<dbReference type="Proteomes" id="UP000808337">
    <property type="component" value="Unassembled WGS sequence"/>
</dbReference>
<name>A0A9D7XUG7_9BACT</name>
<comment type="similarity">
    <text evidence="1">Belongs to the ice-binding protein family.</text>
</comment>
<dbReference type="InterPro" id="IPR021884">
    <property type="entry name" value="Ice-bd_prot"/>
</dbReference>
<evidence type="ECO:0000256" key="2">
    <source>
        <dbReference type="ARBA" id="ARBA00022729"/>
    </source>
</evidence>
<evidence type="ECO:0000313" key="4">
    <source>
        <dbReference type="EMBL" id="MBK9983712.1"/>
    </source>
</evidence>
<dbReference type="Pfam" id="PF11999">
    <property type="entry name" value="Ice_binding"/>
    <property type="match status" value="1"/>
</dbReference>
<evidence type="ECO:0000256" key="3">
    <source>
        <dbReference type="SAM" id="SignalP"/>
    </source>
</evidence>
<reference evidence="4 5" key="1">
    <citation type="submission" date="2020-10" db="EMBL/GenBank/DDBJ databases">
        <title>Connecting structure to function with the recovery of over 1000 high-quality activated sludge metagenome-assembled genomes encoding full-length rRNA genes using long-read sequencing.</title>
        <authorList>
            <person name="Singleton C.M."/>
            <person name="Petriglieri F."/>
            <person name="Kristensen J.M."/>
            <person name="Kirkegaard R.H."/>
            <person name="Michaelsen T.Y."/>
            <person name="Andersen M.H."/>
            <person name="Karst S.M."/>
            <person name="Dueholm M.S."/>
            <person name="Nielsen P.H."/>
            <person name="Albertsen M."/>
        </authorList>
    </citation>
    <scope>NUCLEOTIDE SEQUENCE [LARGE SCALE GENOMIC DNA]</scope>
    <source>
        <strain evidence="4">Ribe_18-Q3-R11-54_MAXAC.273</strain>
    </source>
</reference>
<keyword evidence="2 3" id="KW-0732">Signal</keyword>